<protein>
    <submittedName>
        <fullName evidence="1">Uncharacterized protein</fullName>
    </submittedName>
</protein>
<name>B6UBM6_MAIZE</name>
<reference evidence="1" key="1">
    <citation type="journal article" date="2009" name="Plant Mol. Biol.">
        <title>Insights into corn genes derived from large-scale cDNA sequencing.</title>
        <authorList>
            <person name="Alexandrov N.N."/>
            <person name="Brover V.V."/>
            <person name="Freidin S."/>
            <person name="Troukhan M.E."/>
            <person name="Tatarinova T.V."/>
            <person name="Zhang H."/>
            <person name="Swaller T.J."/>
            <person name="Lu Y.P."/>
            <person name="Bouck J."/>
            <person name="Flavell R.B."/>
            <person name="Feldmann K.A."/>
        </authorList>
    </citation>
    <scope>NUCLEOTIDE SEQUENCE</scope>
</reference>
<dbReference type="AlphaFoldDB" id="B6UBM6"/>
<accession>B6UBM6</accession>
<dbReference type="EMBL" id="EU974641">
    <property type="protein sequence ID" value="ACG46759.1"/>
    <property type="molecule type" value="mRNA"/>
</dbReference>
<evidence type="ECO:0000313" key="1">
    <source>
        <dbReference type="EMBL" id="ACG46759.1"/>
    </source>
</evidence>
<organism evidence="1">
    <name type="scientific">Zea mays</name>
    <name type="common">Maize</name>
    <dbReference type="NCBI Taxonomy" id="4577"/>
    <lineage>
        <taxon>Eukaryota</taxon>
        <taxon>Viridiplantae</taxon>
        <taxon>Streptophyta</taxon>
        <taxon>Embryophyta</taxon>
        <taxon>Tracheophyta</taxon>
        <taxon>Spermatophyta</taxon>
        <taxon>Magnoliopsida</taxon>
        <taxon>Liliopsida</taxon>
        <taxon>Poales</taxon>
        <taxon>Poaceae</taxon>
        <taxon>PACMAD clade</taxon>
        <taxon>Panicoideae</taxon>
        <taxon>Andropogonodae</taxon>
        <taxon>Andropogoneae</taxon>
        <taxon>Tripsacinae</taxon>
        <taxon>Zea</taxon>
    </lineage>
</organism>
<sequence>MLLLVFLSGGKHLLLVDGSARERDLISTEIVELLLHR</sequence>
<proteinExistence type="evidence at transcript level"/>